<gene>
    <name evidence="1" type="ORF">JCM19241_3236</name>
</gene>
<dbReference type="Proteomes" id="UP000031666">
    <property type="component" value="Unassembled WGS sequence"/>
</dbReference>
<comment type="caution">
    <text evidence="1">The sequence shown here is derived from an EMBL/GenBank/DDBJ whole genome shotgun (WGS) entry which is preliminary data.</text>
</comment>
<name>A0A0B8QLI0_9VIBR</name>
<reference evidence="1 2" key="1">
    <citation type="submission" date="2015-01" db="EMBL/GenBank/DDBJ databases">
        <title>Vibrio sp. C94 JCM 19241 whole genome shotgun sequence.</title>
        <authorList>
            <person name="Sawabe T."/>
            <person name="Meirelles P."/>
            <person name="Feng G."/>
            <person name="Sayaka M."/>
            <person name="Hattori M."/>
            <person name="Ohkuma M."/>
        </authorList>
    </citation>
    <scope>NUCLEOTIDE SEQUENCE [LARGE SCALE GENOMIC DNA]</scope>
    <source>
        <strain evidence="2">JCM 19241</strain>
    </source>
</reference>
<proteinExistence type="predicted"/>
<dbReference type="Gene3D" id="3.60.21.10">
    <property type="match status" value="1"/>
</dbReference>
<dbReference type="EMBL" id="BBSC01000004">
    <property type="protein sequence ID" value="GAM75324.1"/>
    <property type="molecule type" value="Genomic_DNA"/>
</dbReference>
<dbReference type="AlphaFoldDB" id="A0A0B8QLI0"/>
<dbReference type="GO" id="GO:0008663">
    <property type="term" value="F:2',3'-cyclic-nucleotide 2'-phosphodiesterase activity"/>
    <property type="evidence" value="ECO:0007669"/>
    <property type="project" value="UniProtKB-EC"/>
</dbReference>
<dbReference type="EC" id="3.1.4.16" evidence="1"/>
<accession>A0A0B8QLI0</accession>
<sequence>MVWDKKHLEGRVTTADITETAKKLVPQMKKEGADVLLLSHTLAYPPTHIS</sequence>
<evidence type="ECO:0000313" key="2">
    <source>
        <dbReference type="Proteomes" id="UP000031666"/>
    </source>
</evidence>
<dbReference type="InterPro" id="IPR029052">
    <property type="entry name" value="Metallo-depent_PP-like"/>
</dbReference>
<keyword evidence="1" id="KW-0378">Hydrolase</keyword>
<protein>
    <submittedName>
        <fullName evidence="1">2',3'-cyclic-nucleotide 2'-phosphodiesterase</fullName>
        <ecNumber evidence="1">3.1.4.16</ecNumber>
    </submittedName>
</protein>
<organism evidence="1 2">
    <name type="scientific">Vibrio ishigakensis</name>
    <dbReference type="NCBI Taxonomy" id="1481914"/>
    <lineage>
        <taxon>Bacteria</taxon>
        <taxon>Pseudomonadati</taxon>
        <taxon>Pseudomonadota</taxon>
        <taxon>Gammaproteobacteria</taxon>
        <taxon>Vibrionales</taxon>
        <taxon>Vibrionaceae</taxon>
        <taxon>Vibrio</taxon>
    </lineage>
</organism>
<dbReference type="SUPFAM" id="SSF56300">
    <property type="entry name" value="Metallo-dependent phosphatases"/>
    <property type="match status" value="1"/>
</dbReference>
<evidence type="ECO:0000313" key="1">
    <source>
        <dbReference type="EMBL" id="GAM75324.1"/>
    </source>
</evidence>
<reference evidence="1 2" key="2">
    <citation type="submission" date="2015-01" db="EMBL/GenBank/DDBJ databases">
        <authorList>
            <consortium name="NBRP consortium"/>
            <person name="Sawabe T."/>
            <person name="Meirelles P."/>
            <person name="Feng G."/>
            <person name="Sayaka M."/>
            <person name="Hattori M."/>
            <person name="Ohkuma M."/>
        </authorList>
    </citation>
    <scope>NUCLEOTIDE SEQUENCE [LARGE SCALE GENOMIC DNA]</scope>
    <source>
        <strain evidence="2">JCM 19241</strain>
    </source>
</reference>
<dbReference type="STRING" id="1481914.JCM19241_3236"/>